<dbReference type="Proteomes" id="UP000061018">
    <property type="component" value="Chromosome"/>
</dbReference>
<proteinExistence type="predicted"/>
<dbReference type="PANTHER" id="PTHR38009">
    <property type="entry name" value="CONSERVED HYPOTHETICAL PHAGE TAIL PROTEIN"/>
    <property type="match status" value="1"/>
</dbReference>
<dbReference type="GO" id="GO:0005198">
    <property type="term" value="F:structural molecule activity"/>
    <property type="evidence" value="ECO:0007669"/>
    <property type="project" value="InterPro"/>
</dbReference>
<dbReference type="RefSeq" id="WP_053133134.1">
    <property type="nucleotide sequence ID" value="NZ_CP012382.1"/>
</dbReference>
<dbReference type="KEGG" id="samb:SAM23877_3448"/>
<dbReference type="InterPro" id="IPR010667">
    <property type="entry name" value="Phage_T4_Gp19"/>
</dbReference>
<dbReference type="EMBL" id="CP012382">
    <property type="protein sequence ID" value="AKZ56495.1"/>
    <property type="molecule type" value="Genomic_DNA"/>
</dbReference>
<protein>
    <submittedName>
        <fullName evidence="1">Phage tail protein</fullName>
    </submittedName>
</protein>
<dbReference type="AlphaFoldDB" id="A0A0K2ATP4"/>
<dbReference type="InterPro" id="IPR011747">
    <property type="entry name" value="CHP02241"/>
</dbReference>
<dbReference type="PANTHER" id="PTHR38009:SF1">
    <property type="entry name" value="CONSERVED HYPOTHETICAL PHAGE TAIL PROTEIN"/>
    <property type="match status" value="1"/>
</dbReference>
<evidence type="ECO:0000313" key="1">
    <source>
        <dbReference type="EMBL" id="AKZ56495.1"/>
    </source>
</evidence>
<accession>A0A0K2ATP4</accession>
<evidence type="ECO:0000313" key="2">
    <source>
        <dbReference type="Proteomes" id="UP000061018"/>
    </source>
</evidence>
<organism evidence="1 2">
    <name type="scientific">Streptomyces ambofaciens (strain ATCC 23877 / 3486 / DSM 40053 / JCM 4204 / NBRC 12836 / NRRL B-2516)</name>
    <dbReference type="NCBI Taxonomy" id="278992"/>
    <lineage>
        <taxon>Bacteria</taxon>
        <taxon>Bacillati</taxon>
        <taxon>Actinomycetota</taxon>
        <taxon>Actinomycetes</taxon>
        <taxon>Kitasatosporales</taxon>
        <taxon>Streptomycetaceae</taxon>
        <taxon>Streptomyces</taxon>
    </lineage>
</organism>
<sequence length="148" mass="16152">MALMPGDSLTANNFGLQIDGVMVEYLAEVNGLTLEQDVIKYPQNNSTTGKHETAVLPGNKKDGQCTVVRGMTQSSSFTQWINDSMNGRMSTARKNASIILMDSEDTPVKRYNLRNAWCSKIDASAVKAGDTSALTETVTIVFEELVIE</sequence>
<dbReference type="STRING" id="1889.SAM40697_3128"/>
<dbReference type="Pfam" id="PF06841">
    <property type="entry name" value="Phage_T4_gp19"/>
    <property type="match status" value="1"/>
</dbReference>
<gene>
    <name evidence="1" type="ORF">SAM23877_3448</name>
</gene>
<name>A0A0K2ATP4_STRA7</name>
<reference evidence="2" key="1">
    <citation type="journal article" date="2015" name="J. Biotechnol.">
        <title>Complete genome sequence of Streptomyces ambofaciens ATCC 23877, the spiramycin producer.</title>
        <authorList>
            <person name="Thibessard A."/>
            <person name="Haas D."/>
            <person name="Gerbaud C."/>
            <person name="Aigle B."/>
            <person name="Lautru S."/>
            <person name="Pernodet J.L."/>
            <person name="Leblond P."/>
        </authorList>
    </citation>
    <scope>NUCLEOTIDE SEQUENCE [LARGE SCALE GENOMIC DNA]</scope>
    <source>
        <strain evidence="2">ATCC 23877 / 3486 / DSM 40053 / JCM 4204 / NBRC 12836 / NRRL B-2516</strain>
    </source>
</reference>
<dbReference type="NCBIfam" id="TIGR02241">
    <property type="entry name" value="conserved hypothetical phage tail region protein"/>
    <property type="match status" value="1"/>
</dbReference>